<dbReference type="AlphaFoldDB" id="A0A2U2CGM2"/>
<dbReference type="PRINTS" id="PR00420">
    <property type="entry name" value="RNGMNOXGNASE"/>
</dbReference>
<organism evidence="3 4">
    <name type="scientific">Pararhodobacter marinus</name>
    <dbReference type="NCBI Taxonomy" id="2184063"/>
    <lineage>
        <taxon>Bacteria</taxon>
        <taxon>Pseudomonadati</taxon>
        <taxon>Pseudomonadota</taxon>
        <taxon>Alphaproteobacteria</taxon>
        <taxon>Rhodobacterales</taxon>
        <taxon>Paracoccaceae</taxon>
        <taxon>Pararhodobacter</taxon>
    </lineage>
</organism>
<evidence type="ECO:0000313" key="3">
    <source>
        <dbReference type="EMBL" id="PWE31038.1"/>
    </source>
</evidence>
<dbReference type="InterPro" id="IPR002938">
    <property type="entry name" value="FAD-bd"/>
</dbReference>
<accession>A0A2U2CGM2</accession>
<dbReference type="PANTHER" id="PTHR43476">
    <property type="entry name" value="3-(3-HYDROXY-PHENYL)PROPIONATE/3-HYDROXYCINNAMIC ACID HYDROXYLASE"/>
    <property type="match status" value="1"/>
</dbReference>
<dbReference type="GO" id="GO:0016491">
    <property type="term" value="F:oxidoreductase activity"/>
    <property type="evidence" value="ECO:0007669"/>
    <property type="project" value="UniProtKB-KW"/>
</dbReference>
<feature type="domain" description="FAD-binding" evidence="2">
    <location>
        <begin position="6"/>
        <end position="322"/>
    </location>
</feature>
<reference evidence="3 4" key="1">
    <citation type="submission" date="2018-05" db="EMBL/GenBank/DDBJ databases">
        <title>Pararhodobacter marina sp. nov., isolated from deep-sea water of the Indian Ocean.</title>
        <authorList>
            <person name="Lai Q.Sr."/>
            <person name="Liu X."/>
            <person name="Shao Z."/>
        </authorList>
    </citation>
    <scope>NUCLEOTIDE SEQUENCE [LARGE SCALE GENOMIC DNA]</scope>
    <source>
        <strain evidence="3 4">CIC4N-9</strain>
    </source>
</reference>
<evidence type="ECO:0000256" key="1">
    <source>
        <dbReference type="ARBA" id="ARBA00023002"/>
    </source>
</evidence>
<dbReference type="EMBL" id="QEYD01000002">
    <property type="protein sequence ID" value="PWE31038.1"/>
    <property type="molecule type" value="Genomic_DNA"/>
</dbReference>
<dbReference type="OrthoDB" id="9791689at2"/>
<evidence type="ECO:0000313" key="4">
    <source>
        <dbReference type="Proteomes" id="UP000244940"/>
    </source>
</evidence>
<comment type="caution">
    <text evidence="3">The sequence shown here is derived from an EMBL/GenBank/DDBJ whole genome shotgun (WGS) entry which is preliminary data.</text>
</comment>
<dbReference type="InterPro" id="IPR036188">
    <property type="entry name" value="FAD/NAD-bd_sf"/>
</dbReference>
<keyword evidence="1" id="KW-0560">Oxidoreductase</keyword>
<dbReference type="Gene3D" id="3.50.50.60">
    <property type="entry name" value="FAD/NAD(P)-binding domain"/>
    <property type="match status" value="2"/>
</dbReference>
<proteinExistence type="predicted"/>
<dbReference type="SUPFAM" id="SSF51905">
    <property type="entry name" value="FAD/NAD(P)-binding domain"/>
    <property type="match status" value="1"/>
</dbReference>
<dbReference type="NCBIfam" id="NF004833">
    <property type="entry name" value="PRK06185.1-1"/>
    <property type="match status" value="1"/>
</dbReference>
<dbReference type="Proteomes" id="UP000244940">
    <property type="component" value="Unassembled WGS sequence"/>
</dbReference>
<keyword evidence="4" id="KW-1185">Reference proteome</keyword>
<name>A0A2U2CGM2_9RHOB</name>
<protein>
    <recommendedName>
        <fullName evidence="2">FAD-binding domain-containing protein</fullName>
    </recommendedName>
</protein>
<dbReference type="InterPro" id="IPR050631">
    <property type="entry name" value="PheA/TfdB_FAD_monoxygenase"/>
</dbReference>
<evidence type="ECO:0000259" key="2">
    <source>
        <dbReference type="Pfam" id="PF01494"/>
    </source>
</evidence>
<gene>
    <name evidence="3" type="ORF">C4N9_04610</name>
</gene>
<dbReference type="NCBIfam" id="NF004834">
    <property type="entry name" value="PRK06185.1-3"/>
    <property type="match status" value="1"/>
</dbReference>
<dbReference type="GO" id="GO:0071949">
    <property type="term" value="F:FAD binding"/>
    <property type="evidence" value="ECO:0007669"/>
    <property type="project" value="InterPro"/>
</dbReference>
<dbReference type="Pfam" id="PF01494">
    <property type="entry name" value="FAD_binding_3"/>
    <property type="match status" value="1"/>
</dbReference>
<dbReference type="PANTHER" id="PTHR43476:SF5">
    <property type="entry name" value="FAD-DEPENDENT MONOOXYGENASE"/>
    <property type="match status" value="1"/>
</dbReference>
<sequence length="414" mass="45539">MEQMMTRCVISGGGPAGLMAGFLLARAGVEVVVLEKHRDFLRDFRGDTIHPSTLRIMEALGLLDELLALPHYPFRHMEFSFGDRPVPVVDFTPLGERTGFVAMMPQWDFLDFVAQQAAACPGFTLRMETESETLIEEGGRVTGLRARGPSGPVEIRADLVLVADGRHSGLRDAAGLALRDLGAPIDVLWFRVSREGGENPESLGRLKDGSIIIQLNRGDYWQMAFVVPKDGADTVRAEGLEAFRRRVGAATGIEAARLDEIDDWDKVKLLSVQVNRLTRWWREGLLCIGDAAHAMSPVGGVGINLAVQDAVAAANILAAPLRNGTLIVDDLRQVQRRREWPTRVTQRVQVLLQDRVIRPALDAPDAPPPLPLRLLARVPYLRRFPARFIGLGLRPELPRAGAVSQAAEQARTGR</sequence>